<dbReference type="Pfam" id="PF00075">
    <property type="entry name" value="RNase_H"/>
    <property type="match status" value="1"/>
</dbReference>
<dbReference type="InterPro" id="IPR002156">
    <property type="entry name" value="RNaseH_domain"/>
</dbReference>
<reference evidence="2 4" key="2">
    <citation type="submission" date="2018-07" db="EMBL/GenBank/DDBJ databases">
        <title>Complete genome of the Arcobacter bivalviorum type strain LMG 26154.</title>
        <authorList>
            <person name="Miller W.G."/>
            <person name="Yee E."/>
            <person name="Bono J.L."/>
        </authorList>
    </citation>
    <scope>NUCLEOTIDE SEQUENCE [LARGE SCALE GENOMIC DNA]</scope>
    <source>
        <strain evidence="2 4">LMG 26154</strain>
    </source>
</reference>
<dbReference type="GO" id="GO:0004523">
    <property type="term" value="F:RNA-DNA hybrid ribonuclease activity"/>
    <property type="evidence" value="ECO:0007669"/>
    <property type="project" value="InterPro"/>
</dbReference>
<reference evidence="3 5" key="1">
    <citation type="submission" date="2017-10" db="EMBL/GenBank/DDBJ databases">
        <title>Genomics of the genus Arcobacter.</title>
        <authorList>
            <person name="Perez-Cataluna A."/>
            <person name="Figueras M.J."/>
        </authorList>
    </citation>
    <scope>NUCLEOTIDE SEQUENCE [LARGE SCALE GENOMIC DNA]</scope>
    <source>
        <strain evidence="3 5">CECT 7835</strain>
    </source>
</reference>
<dbReference type="Proteomes" id="UP000253850">
    <property type="component" value="Chromosome"/>
</dbReference>
<dbReference type="EMBL" id="CP031217">
    <property type="protein sequence ID" value="AXH12543.1"/>
    <property type="molecule type" value="Genomic_DNA"/>
</dbReference>
<name>A0AAX2A8X5_9BACT</name>
<keyword evidence="5" id="KW-1185">Reference proteome</keyword>
<dbReference type="AlphaFoldDB" id="A0AAX2A8X5"/>
<feature type="domain" description="RNase H type-1" evidence="1">
    <location>
        <begin position="1"/>
        <end position="145"/>
    </location>
</feature>
<evidence type="ECO:0000313" key="3">
    <source>
        <dbReference type="EMBL" id="RXK10533.1"/>
    </source>
</evidence>
<dbReference type="Proteomes" id="UP000289193">
    <property type="component" value="Unassembled WGS sequence"/>
</dbReference>
<proteinExistence type="predicted"/>
<dbReference type="GO" id="GO:0003676">
    <property type="term" value="F:nucleic acid binding"/>
    <property type="evidence" value="ECO:0007669"/>
    <property type="project" value="InterPro"/>
</dbReference>
<gene>
    <name evidence="2" type="ORF">ABIV_1550</name>
    <name evidence="3" type="ORF">CRV05_04445</name>
</gene>
<dbReference type="RefSeq" id="WP_114839370.1">
    <property type="nucleotide sequence ID" value="NZ_CP031217.1"/>
</dbReference>
<evidence type="ECO:0000313" key="5">
    <source>
        <dbReference type="Proteomes" id="UP000289193"/>
    </source>
</evidence>
<dbReference type="InterPro" id="IPR036397">
    <property type="entry name" value="RNaseH_sf"/>
</dbReference>
<dbReference type="EMBL" id="PDKM01000002">
    <property type="protein sequence ID" value="RXK10533.1"/>
    <property type="molecule type" value="Genomic_DNA"/>
</dbReference>
<protein>
    <submittedName>
        <fullName evidence="2 3">Ribonuclease H</fullName>
    </submittedName>
</protein>
<dbReference type="SUPFAM" id="SSF53098">
    <property type="entry name" value="Ribonuclease H-like"/>
    <property type="match status" value="1"/>
</dbReference>
<evidence type="ECO:0000259" key="1">
    <source>
        <dbReference type="PROSITE" id="PS50879"/>
    </source>
</evidence>
<accession>A0AAX2A8X5</accession>
<dbReference type="PROSITE" id="PS50879">
    <property type="entry name" value="RNASE_H_1"/>
    <property type="match status" value="1"/>
</dbReference>
<organism evidence="3 5">
    <name type="scientific">Halarcobacter bivalviorum</name>
    <dbReference type="NCBI Taxonomy" id="663364"/>
    <lineage>
        <taxon>Bacteria</taxon>
        <taxon>Pseudomonadati</taxon>
        <taxon>Campylobacterota</taxon>
        <taxon>Epsilonproteobacteria</taxon>
        <taxon>Campylobacterales</taxon>
        <taxon>Arcobacteraceae</taxon>
        <taxon>Halarcobacter</taxon>
    </lineage>
</organism>
<dbReference type="InterPro" id="IPR012337">
    <property type="entry name" value="RNaseH-like_sf"/>
</dbReference>
<sequence length="161" mass="19019">MEKIKRVFIDGSVNPKSKIGIGAFYLCDEIEKFDEKEIITKKFEDTSSTKLELESLLWALKQINTKEKLHIYTDCQNIFSLLNREDKLKKSNYFTSTNKKIKSHLLYEEFFYLNELYNLEFIKVKGHKKSSLKDEVDLIFSQVDKKARKELRNIILATIPK</sequence>
<evidence type="ECO:0000313" key="2">
    <source>
        <dbReference type="EMBL" id="AXH12543.1"/>
    </source>
</evidence>
<evidence type="ECO:0000313" key="4">
    <source>
        <dbReference type="Proteomes" id="UP000253850"/>
    </source>
</evidence>
<dbReference type="KEGG" id="hbv:ABIV_1550"/>
<dbReference type="Gene3D" id="3.30.420.10">
    <property type="entry name" value="Ribonuclease H-like superfamily/Ribonuclease H"/>
    <property type="match status" value="1"/>
</dbReference>